<dbReference type="PANTHER" id="PTHR18964:SF149">
    <property type="entry name" value="BIFUNCTIONAL UDP-N-ACETYLGLUCOSAMINE 2-EPIMERASE_N-ACETYLMANNOSAMINE KINASE"/>
    <property type="match status" value="1"/>
</dbReference>
<dbReference type="PANTHER" id="PTHR18964">
    <property type="entry name" value="ROK (REPRESSOR, ORF, KINASE) FAMILY"/>
    <property type="match status" value="1"/>
</dbReference>
<protein>
    <submittedName>
        <fullName evidence="2">N-acetylglucosamine repressor</fullName>
    </submittedName>
</protein>
<dbReference type="Pfam" id="PF13412">
    <property type="entry name" value="HTH_24"/>
    <property type="match status" value="1"/>
</dbReference>
<dbReference type="GO" id="GO:0006355">
    <property type="term" value="P:regulation of DNA-templated transcription"/>
    <property type="evidence" value="ECO:0007669"/>
    <property type="project" value="UniProtKB-ARBA"/>
</dbReference>
<dbReference type="CDD" id="cd00090">
    <property type="entry name" value="HTH_ARSR"/>
    <property type="match status" value="1"/>
</dbReference>
<dbReference type="Pfam" id="PF00480">
    <property type="entry name" value="ROK"/>
    <property type="match status" value="1"/>
</dbReference>
<dbReference type="SUPFAM" id="SSF46785">
    <property type="entry name" value="Winged helix' DNA-binding domain"/>
    <property type="match status" value="1"/>
</dbReference>
<dbReference type="InterPro" id="IPR043129">
    <property type="entry name" value="ATPase_NBD"/>
</dbReference>
<keyword evidence="3" id="KW-1185">Reference proteome</keyword>
<comment type="similarity">
    <text evidence="1">Belongs to the ROK (NagC/XylR) family.</text>
</comment>
<name>A0A1Y5RNI9_9RHOB</name>
<dbReference type="AlphaFoldDB" id="A0A1Y5RNI9"/>
<dbReference type="InterPro" id="IPR000600">
    <property type="entry name" value="ROK"/>
</dbReference>
<dbReference type="InterPro" id="IPR036390">
    <property type="entry name" value="WH_DNA-bd_sf"/>
</dbReference>
<accession>A0A1Y5RNI9</accession>
<evidence type="ECO:0000313" key="3">
    <source>
        <dbReference type="Proteomes" id="UP000193623"/>
    </source>
</evidence>
<evidence type="ECO:0000256" key="1">
    <source>
        <dbReference type="ARBA" id="ARBA00006479"/>
    </source>
</evidence>
<proteinExistence type="inferred from homology"/>
<dbReference type="Gene3D" id="1.10.10.10">
    <property type="entry name" value="Winged helix-like DNA-binding domain superfamily/Winged helix DNA-binding domain"/>
    <property type="match status" value="1"/>
</dbReference>
<gene>
    <name evidence="2" type="primary">nagC_1</name>
    <name evidence="2" type="ORF">PSJ8397_00767</name>
</gene>
<dbReference type="InterPro" id="IPR011991">
    <property type="entry name" value="ArsR-like_HTH"/>
</dbReference>
<dbReference type="EMBL" id="FWFT01000001">
    <property type="protein sequence ID" value="SLN20516.1"/>
    <property type="molecule type" value="Genomic_DNA"/>
</dbReference>
<dbReference type="SUPFAM" id="SSF53067">
    <property type="entry name" value="Actin-like ATPase domain"/>
    <property type="match status" value="1"/>
</dbReference>
<dbReference type="InterPro" id="IPR036388">
    <property type="entry name" value="WH-like_DNA-bd_sf"/>
</dbReference>
<organism evidence="2 3">
    <name type="scientific">Pseudooctadecabacter jejudonensis</name>
    <dbReference type="NCBI Taxonomy" id="1391910"/>
    <lineage>
        <taxon>Bacteria</taxon>
        <taxon>Pseudomonadati</taxon>
        <taxon>Pseudomonadota</taxon>
        <taxon>Alphaproteobacteria</taxon>
        <taxon>Rhodobacterales</taxon>
        <taxon>Paracoccaceae</taxon>
        <taxon>Pseudooctadecabacter</taxon>
    </lineage>
</organism>
<reference evidence="2 3" key="1">
    <citation type="submission" date="2017-03" db="EMBL/GenBank/DDBJ databases">
        <authorList>
            <person name="Afonso C.L."/>
            <person name="Miller P.J."/>
            <person name="Scott M.A."/>
            <person name="Spackman E."/>
            <person name="Goraichik I."/>
            <person name="Dimitrov K.M."/>
            <person name="Suarez D.L."/>
            <person name="Swayne D.E."/>
        </authorList>
    </citation>
    <scope>NUCLEOTIDE SEQUENCE [LARGE SCALE GENOMIC DNA]</scope>
    <source>
        <strain evidence="2 3">CECT 8397</strain>
    </source>
</reference>
<dbReference type="Gene3D" id="3.30.420.40">
    <property type="match status" value="2"/>
</dbReference>
<dbReference type="Proteomes" id="UP000193623">
    <property type="component" value="Unassembled WGS sequence"/>
</dbReference>
<sequence>MAVMVQSMEDGLIRSISTGLSQKGVRDHNERLLLSLLQRNGPMPGSDLAKLAALSPPTVSSILRRLEGERILERGEPVRGKVGKPSIPMRLASNGVFSFGLKIGRRSTDLVLIDLNGGLREERQLTYPVPVPDDIFDFLEDSVRNITEAMDPDHAQRICGIGVAAPFEMWNWPDPAMDMSAAFAPWKGIDLRAEAHARTQLPVLLLNDATAACQAEHTYGRGKEFRDYAYFFIGAFIGGGIVLNNSVFEGRQGNAGALGSLRSIGPHGESTQLVDMASIHQLELRLREVDLDTQQLWSDPESWHNLSRYVDPWLGQTAQELAKASLSTCSVIDFEAILIDGAFPDSVRDDLVSRVRRYVVTQDTRGLIQPRIEGGSIGRKARAIGAATRPIGAQFMMQSSVGNTA</sequence>
<evidence type="ECO:0000313" key="2">
    <source>
        <dbReference type="EMBL" id="SLN20516.1"/>
    </source>
</evidence>